<evidence type="ECO:0000256" key="16">
    <source>
        <dbReference type="SAM" id="Phobius"/>
    </source>
</evidence>
<evidence type="ECO:0000256" key="4">
    <source>
        <dbReference type="ARBA" id="ARBA00005163"/>
    </source>
</evidence>
<gene>
    <name evidence="17" type="ORF">IZ6_01830</name>
</gene>
<dbReference type="Pfam" id="PF01127">
    <property type="entry name" value="Sdh_cyt"/>
    <property type="match status" value="1"/>
</dbReference>
<dbReference type="AlphaFoldDB" id="A0A6S6QSL1"/>
<evidence type="ECO:0000313" key="18">
    <source>
        <dbReference type="Proteomes" id="UP000515317"/>
    </source>
</evidence>
<reference evidence="17 18" key="1">
    <citation type="submission" date="2020-08" db="EMBL/GenBank/DDBJ databases">
        <title>Genome sequence of Rhizobiales bacterium strain IZ6.</title>
        <authorList>
            <person name="Nakai R."/>
            <person name="Naganuma T."/>
        </authorList>
    </citation>
    <scope>NUCLEOTIDE SEQUENCE [LARGE SCALE GENOMIC DNA]</scope>
    <source>
        <strain evidence="17 18">IZ6</strain>
    </source>
</reference>
<dbReference type="UniPathway" id="UPA00223"/>
<evidence type="ECO:0000256" key="15">
    <source>
        <dbReference type="ARBA" id="ARBA00023136"/>
    </source>
</evidence>
<evidence type="ECO:0000256" key="7">
    <source>
        <dbReference type="ARBA" id="ARBA00022448"/>
    </source>
</evidence>
<comment type="cofactor">
    <cofactor evidence="1">
        <name>heme</name>
        <dbReference type="ChEBI" id="CHEBI:30413"/>
    </cofactor>
</comment>
<dbReference type="InterPro" id="IPR034804">
    <property type="entry name" value="SQR/QFR_C/D"/>
</dbReference>
<comment type="subcellular location">
    <subcellularLocation>
        <location evidence="3">Membrane</location>
        <topology evidence="3">Multi-pass membrane protein</topology>
    </subcellularLocation>
</comment>
<evidence type="ECO:0000256" key="3">
    <source>
        <dbReference type="ARBA" id="ARBA00004141"/>
    </source>
</evidence>
<keyword evidence="10 16" id="KW-0812">Transmembrane</keyword>
<evidence type="ECO:0000256" key="9">
    <source>
        <dbReference type="ARBA" id="ARBA00022617"/>
    </source>
</evidence>
<dbReference type="SUPFAM" id="SSF81343">
    <property type="entry name" value="Fumarate reductase respiratory complex transmembrane subunits"/>
    <property type="match status" value="1"/>
</dbReference>
<organism evidence="17 18">
    <name type="scientific">Terrihabitans soli</name>
    <dbReference type="NCBI Taxonomy" id="708113"/>
    <lineage>
        <taxon>Bacteria</taxon>
        <taxon>Pseudomonadati</taxon>
        <taxon>Pseudomonadota</taxon>
        <taxon>Alphaproteobacteria</taxon>
        <taxon>Hyphomicrobiales</taxon>
        <taxon>Terrihabitans</taxon>
    </lineage>
</organism>
<keyword evidence="7" id="KW-0813">Transport</keyword>
<keyword evidence="8" id="KW-0816">Tricarboxylic acid cycle</keyword>
<dbReference type="CDD" id="cd03495">
    <property type="entry name" value="SQR_TypeC_SdhD_like"/>
    <property type="match status" value="1"/>
</dbReference>
<protein>
    <recommendedName>
        <fullName evidence="6">Succinate dehydrogenase hydrophobic membrane anchor subunit</fullName>
    </recommendedName>
</protein>
<evidence type="ECO:0000256" key="2">
    <source>
        <dbReference type="ARBA" id="ARBA00004050"/>
    </source>
</evidence>
<sequence>MVARTPFARVRGLGASGTGTREYWLLKLTSVALLPLTVFLIGFLIAMKDADHAQVTDAIASPFIAVPLFFFILANAKHMRLGMQNVIDDYVHDKTMKKLMVGANIFFSYGGAAAAFYFLLKIGLGG</sequence>
<evidence type="ECO:0000256" key="12">
    <source>
        <dbReference type="ARBA" id="ARBA00022982"/>
    </source>
</evidence>
<evidence type="ECO:0000313" key="17">
    <source>
        <dbReference type="EMBL" id="BCJ89448.1"/>
    </source>
</evidence>
<dbReference type="GO" id="GO:0006099">
    <property type="term" value="P:tricarboxylic acid cycle"/>
    <property type="evidence" value="ECO:0007669"/>
    <property type="project" value="UniProtKB-UniPathway"/>
</dbReference>
<accession>A0A6S6QSL1</accession>
<dbReference type="EMBL" id="AP023361">
    <property type="protein sequence ID" value="BCJ89448.1"/>
    <property type="molecule type" value="Genomic_DNA"/>
</dbReference>
<dbReference type="NCBIfam" id="TIGR02968">
    <property type="entry name" value="succ_dehyd_anc"/>
    <property type="match status" value="1"/>
</dbReference>
<dbReference type="GO" id="GO:0020037">
    <property type="term" value="F:heme binding"/>
    <property type="evidence" value="ECO:0007669"/>
    <property type="project" value="InterPro"/>
</dbReference>
<feature type="transmembrane region" description="Helical" evidence="16">
    <location>
        <begin position="59"/>
        <end position="78"/>
    </location>
</feature>
<dbReference type="Proteomes" id="UP000515317">
    <property type="component" value="Chromosome"/>
</dbReference>
<dbReference type="GO" id="GO:0016020">
    <property type="term" value="C:membrane"/>
    <property type="evidence" value="ECO:0007669"/>
    <property type="project" value="UniProtKB-SubCell"/>
</dbReference>
<dbReference type="KEGG" id="tso:IZ6_01830"/>
<keyword evidence="14" id="KW-0408">Iron</keyword>
<comment type="subunit">
    <text evidence="5">Part of an enzyme complex containing four subunits: a flavoprotein, an iron-sulfur protein, plus two membrane-anchoring proteins, SdhC and SdhD.</text>
</comment>
<keyword evidence="11" id="KW-0479">Metal-binding</keyword>
<evidence type="ECO:0000256" key="1">
    <source>
        <dbReference type="ARBA" id="ARBA00001971"/>
    </source>
</evidence>
<keyword evidence="9" id="KW-0349">Heme</keyword>
<evidence type="ECO:0000256" key="8">
    <source>
        <dbReference type="ARBA" id="ARBA00022532"/>
    </source>
</evidence>
<evidence type="ECO:0000256" key="11">
    <source>
        <dbReference type="ARBA" id="ARBA00022723"/>
    </source>
</evidence>
<comment type="pathway">
    <text evidence="4">Carbohydrate metabolism; tricarboxylic acid cycle.</text>
</comment>
<comment type="function">
    <text evidence="2">Membrane-anchoring subunit of succinate dehydrogenase (SDH).</text>
</comment>
<proteinExistence type="predicted"/>
<dbReference type="Gene3D" id="1.20.1300.10">
    <property type="entry name" value="Fumarate reductase/succinate dehydrogenase, transmembrane subunit"/>
    <property type="match status" value="1"/>
</dbReference>
<dbReference type="InterPro" id="IPR014312">
    <property type="entry name" value="Succ_DH_anchor"/>
</dbReference>
<dbReference type="InterPro" id="IPR000701">
    <property type="entry name" value="SuccDH_FuR_B_TM-su"/>
</dbReference>
<evidence type="ECO:0000256" key="13">
    <source>
        <dbReference type="ARBA" id="ARBA00022989"/>
    </source>
</evidence>
<feature type="transmembrane region" description="Helical" evidence="16">
    <location>
        <begin position="24"/>
        <end position="47"/>
    </location>
</feature>
<evidence type="ECO:0000256" key="6">
    <source>
        <dbReference type="ARBA" id="ARBA00019425"/>
    </source>
</evidence>
<name>A0A6S6QSL1_9HYPH</name>
<keyword evidence="13 16" id="KW-1133">Transmembrane helix</keyword>
<keyword evidence="15 16" id="KW-0472">Membrane</keyword>
<dbReference type="GO" id="GO:0046872">
    <property type="term" value="F:metal ion binding"/>
    <property type="evidence" value="ECO:0007669"/>
    <property type="project" value="UniProtKB-KW"/>
</dbReference>
<evidence type="ECO:0000256" key="14">
    <source>
        <dbReference type="ARBA" id="ARBA00023004"/>
    </source>
</evidence>
<keyword evidence="18" id="KW-1185">Reference proteome</keyword>
<evidence type="ECO:0000256" key="10">
    <source>
        <dbReference type="ARBA" id="ARBA00022692"/>
    </source>
</evidence>
<dbReference type="RefSeq" id="WP_222876157.1">
    <property type="nucleotide sequence ID" value="NZ_AP023361.1"/>
</dbReference>
<evidence type="ECO:0000256" key="5">
    <source>
        <dbReference type="ARBA" id="ARBA00011558"/>
    </source>
</evidence>
<feature type="transmembrane region" description="Helical" evidence="16">
    <location>
        <begin position="99"/>
        <end position="120"/>
    </location>
</feature>
<keyword evidence="12" id="KW-0249">Electron transport</keyword>